<dbReference type="Gene3D" id="2.130.10.10">
    <property type="entry name" value="YVTN repeat-like/Quinoprotein amine dehydrogenase"/>
    <property type="match status" value="1"/>
</dbReference>
<dbReference type="InterPro" id="IPR018359">
    <property type="entry name" value="Bromodomain_CS"/>
</dbReference>
<feature type="domain" description="Bromo" evidence="11">
    <location>
        <begin position="1692"/>
        <end position="1762"/>
    </location>
</feature>
<dbReference type="Gene3D" id="3.40.50.300">
    <property type="entry name" value="P-loop containing nucleotide triphosphate hydrolases"/>
    <property type="match status" value="1"/>
</dbReference>
<organism evidence="14 15">
    <name type="scientific">Cryptosporidium xiaoi</name>
    <dbReference type="NCBI Taxonomy" id="659607"/>
    <lineage>
        <taxon>Eukaryota</taxon>
        <taxon>Sar</taxon>
        <taxon>Alveolata</taxon>
        <taxon>Apicomplexa</taxon>
        <taxon>Conoidasida</taxon>
        <taxon>Coccidia</taxon>
        <taxon>Eucoccidiorida</taxon>
        <taxon>Eimeriorina</taxon>
        <taxon>Cryptosporidiidae</taxon>
        <taxon>Cryptosporidium</taxon>
    </lineage>
</organism>
<dbReference type="GO" id="GO:0140359">
    <property type="term" value="F:ABC-type transporter activity"/>
    <property type="evidence" value="ECO:0007669"/>
    <property type="project" value="InterPro"/>
</dbReference>
<evidence type="ECO:0000313" key="15">
    <source>
        <dbReference type="Proteomes" id="UP001311799"/>
    </source>
</evidence>
<evidence type="ECO:0000256" key="9">
    <source>
        <dbReference type="PROSITE-ProRule" id="PRU00035"/>
    </source>
</evidence>
<evidence type="ECO:0000259" key="11">
    <source>
        <dbReference type="PROSITE" id="PS50014"/>
    </source>
</evidence>
<dbReference type="PROSITE" id="PS50893">
    <property type="entry name" value="ABC_TRANSPORTER_2"/>
    <property type="match status" value="1"/>
</dbReference>
<keyword evidence="8 10" id="KW-0472">Membrane</keyword>
<dbReference type="InterPro" id="IPR003439">
    <property type="entry name" value="ABC_transporter-like_ATP-bd"/>
</dbReference>
<keyword evidence="2" id="KW-0813">Transport</keyword>
<accession>A0AAV9Y0Y1</accession>
<dbReference type="SMART" id="SM00297">
    <property type="entry name" value="BROMO"/>
    <property type="match status" value="1"/>
</dbReference>
<dbReference type="CDD" id="cd04369">
    <property type="entry name" value="Bromodomain"/>
    <property type="match status" value="1"/>
</dbReference>
<comment type="caution">
    <text evidence="14">The sequence shown here is derived from an EMBL/GenBank/DDBJ whole genome shotgun (WGS) entry which is preliminary data.</text>
</comment>
<dbReference type="InterPro" id="IPR050835">
    <property type="entry name" value="ABC_transporter_sub-D"/>
</dbReference>
<name>A0AAV9Y0Y1_9CRYT</name>
<proteinExistence type="inferred from homology"/>
<dbReference type="EMBL" id="JAWDEY010000006">
    <property type="protein sequence ID" value="KAK6590507.1"/>
    <property type="molecule type" value="Genomic_DNA"/>
</dbReference>
<keyword evidence="7 9" id="KW-0103">Bromodomain</keyword>
<reference evidence="14 15" key="1">
    <citation type="submission" date="2023-10" db="EMBL/GenBank/DDBJ databases">
        <title>Comparative genomics analysis reveals potential genetic determinants of host preference in Cryptosporidium xiaoi.</title>
        <authorList>
            <person name="Xiao L."/>
            <person name="Li J."/>
        </authorList>
    </citation>
    <scope>NUCLEOTIDE SEQUENCE [LARGE SCALE GENOMIC DNA]</scope>
    <source>
        <strain evidence="14 15">52996</strain>
    </source>
</reference>
<dbReference type="InterPro" id="IPR027417">
    <property type="entry name" value="P-loop_NTPase"/>
</dbReference>
<keyword evidence="6 10" id="KW-1133">Transmembrane helix</keyword>
<dbReference type="GO" id="GO:0005524">
    <property type="term" value="F:ATP binding"/>
    <property type="evidence" value="ECO:0007669"/>
    <property type="project" value="UniProtKB-KW"/>
</dbReference>
<sequence length="2851" mass="329225">MEKNDDFELLFSSYEQHINLELSIVENKLTGYNKITIGNNCEFPNEISFQTPPTHYCVITSVEINGMPIENWTLNNVPLVEDADKIVNNNVYDAMTFQLAHSYISSNYGSKCINSSEFIENKLVISLPNEFKFKENHIDFEIDENERYHIEVIINFEISLLATKSPITYLIESDDSISVSIIPQNHYKFTWFPTLPCYSYLSERSSPFWNSNWKFTCKVPDKYFAIMPGKLNNITTMATEDFNGEYLKIYEYSYNSGISFPHLYPNNVTLFIGKYCSEVIYSKKSQICIYKTKDSEFKSNFQKFIIKVIDEYEQILGCLLPFQSISILFLDFFIDSGDNQYFIGSTRISDALDDIDCTLMLSEPIFDSERHFYGNLNETDIGKTMGNVIILPPDILESNERELSYFIQLMNQNETNMGFDNNKFITEMNLRTLLILLDRIASLWFGSFIHVISTQRLPCDGWLLLGMKKYMIRQLSRKLFGNHFVNCRMKDALERCVNLIEMGNDYIPLSVKDFHLPFHHNDTQGYPIINWSQRENQCIYRLKSDLVFHSLECYVSDIIKGKTKKFGFGLSDISSLKSSNSQSKFFDSFFRSFVNKCCVRKNSRYFTTQHFFINLSSYISQQFINRSKKEIASAQIPQHEQYLLNEIQEELQAFRSAWIEGVGCPNLTFSTAIQESNKSSSGNILFLADQTPLQPPHLISKDGISSFIPLITIFKSNISYLEPNNLFEKNVLQLYQYFNCRNYNQASYKNTTQASIPKLIPSFLWPHDPNNVIIRESNSNFIGLGYIGRLNTPLKCGIGPLFHSITNFNREENSQNEDIEVKNMVNCARSDSNYIKNQSFYSKTTSKVNSRSTHISCNGSYNQWQLGYINVLCSIFLNNYRNSFTEKNNLKWFCSELISNLPVSVGSGRFWPGYASVSIIQNEEARNFDLEIIEPQLPNIHEFKIDFSKTKAGARREVMNSNSTITSNPSNLPSCSNTKTNQLTATDVPRLSLLQDLQQRKYFVGRLSVSDRFLSEKIFNSNTEDFDSREFLDKGAIDLNNMNLNLLWIITDVSRYWIAKIHRYQTWSMWDQQLLNEINVVGQLEAADQLGMENYIFDESNKLIVMGRLLYSVDILLNSLYHFDWNISVRKKSLISIIKIFNKISPQKLIQMEANYIKIAIFSSIKKFIFDINTLISYFISNDEQNISMNFFLEKEREMLLFAIKSLSLFWDLNRNSTCNESLCLLVELLDKTMDLSTGLKCELFIAILESFENSKFSNSISIDNTSVEKFVFLINNQIMKFLNDEQCLTVNIHMRIFVIIFKIISKHKCILSSVNDSFRNKFGTHFDPLLFVDIPFTINNLWWEKYASLNGILEKPLYSLTGNPILQIQALRCYFHLSLQGYCDIFVVFFDEKTQKDLKFMQISPKIVYSQILYTFSECNIRYKKSDNFIRVGHDSNDKFVNLDVIGIFNVWKFWDKPKSNSILAKEFPKNLLNTLSVCTLIHTKIFSSIEKAPLYGTSKNKLKILSMLWSSIIDVFDSLIRNQPHLFDQFVMAQAHMEFLPLISNISCFGISDCLDEFCDIRQCCLFMSQIILNSPISLSSYSFDPHIFENVLNIYISLFGHGIPACVNLHTYTLDRHNFNELSFDTNGYIVFETPEPPTREITKKRQRLVKRGYILSDLTQIRRLCDDKNYIISRGWKHMCKKITQCLIDSPYGAPFIHPVNENDAPEYYNLINKPIDLSKIMDNIKQDTYESIEQFKLDMELIFSNCKKYNEPSSMIVNWCNKLQVEFEALSNSGYKTELHMNKVILDMKGKYHSLEVENSDFLFNNPNKNLLSNGFSVEDNVMENYIDKLQIDYARDKGVIGSISFIFAIFNSYLCSNGFKEDISSTEGLRTNSTLRMLPIYRVFMIIILLIGSSIISYLFSSLVGRFWTALEEKNQEVFQRVLIYYLLVLIVNSIINFIRSELSMRVQIDLRMWLTDIILNQYYSDLTYYQFTIKKVVDNPDQRIGEDIAQFSSHLLLLVCRCVDNIFDFIVYSILLYKTNVKLFVTALIYSVIGTLVTAKYGVEIIIAKVDEKRLESDFRYSIIRVRENAENVAMYGGSQFELDKHKHILNLLLRNQTRKGILESRMNFFSDIFRYLIRILPISVVSRDYFAGKIQLGKINQSTIAFNSVVEDVSILVNTFREISNLLSSVDRMGHFIKLLNKQCIYSKSTFIGEKIINNIERKETEVNFTLSDLEEELLKQLNHSISEIKLNFCINDMKSHIYKPNFSVEVDGKGKVSHKLLGRIRSIIWLEKSIKVEDLCINSPDSAGLILKNINFQINSGEKILISGDSGVGKSSLLKVICGIWNEGSGKIFKPHDSLILFIPQKPYCTYASFREQLLYPIKPSLFAKNFSKKEELDSYLTSVVNDVGLGYILNRINYLENENVFDLVKDWSTILSLGEQQRLAFARVIILNPSFCFLDEATSALDVKTEAMLYSLLHKRKSLTYVSIGHRPSVEKFHEKRFIIRSGEDKLANLGKYISEISYHPSGKTGDRIVAADTDSKFHIFDLLPIYSESEVQNELSWIETSTISSSDISGVVTRISWAPECFGQMFAAGTSDKSIYIWCEIRQGYQDTYHLFRSNSVDLNNEKEIIEASLPLIIKEGSSWSLVGLFSPFKGKILDLKFAPKEYGLVMSACDSRGLVGIFSCSNLKLRIGWEIEMIRLKKIEKSRNSFIDISIDNNFLCCLDWIPFTSGLGFALTISINDQISILKKDSNGWNCIETISINNAGPIKDISWCSVSFFDYEIFATIHEGGTIIVWRTTEKCKKSIAERDEIISQYTRLENIEHIDRISWDPLGGVLIGRLRNGQVKPWIFRKGQLKEI</sequence>
<gene>
    <name evidence="14" type="ORF">RS030_152337</name>
</gene>
<dbReference type="PROSITE" id="PS50929">
    <property type="entry name" value="ABC_TM1F"/>
    <property type="match status" value="1"/>
</dbReference>
<dbReference type="Gene3D" id="1.20.920.10">
    <property type="entry name" value="Bromodomain-like"/>
    <property type="match status" value="1"/>
</dbReference>
<dbReference type="GO" id="GO:0016020">
    <property type="term" value="C:membrane"/>
    <property type="evidence" value="ECO:0007669"/>
    <property type="project" value="InterPro"/>
</dbReference>
<dbReference type="SUPFAM" id="SSF47370">
    <property type="entry name" value="Bromodomain"/>
    <property type="match status" value="1"/>
</dbReference>
<dbReference type="PROSITE" id="PS00633">
    <property type="entry name" value="BROMODOMAIN_1"/>
    <property type="match status" value="1"/>
</dbReference>
<dbReference type="GO" id="GO:0016887">
    <property type="term" value="F:ATP hydrolysis activity"/>
    <property type="evidence" value="ECO:0007669"/>
    <property type="project" value="InterPro"/>
</dbReference>
<dbReference type="PANTHER" id="PTHR11384">
    <property type="entry name" value="ATP-BINDING CASSETTE, SUB-FAMILY D MEMBER"/>
    <property type="match status" value="1"/>
</dbReference>
<dbReference type="InterPro" id="IPR003593">
    <property type="entry name" value="AAA+_ATPase"/>
</dbReference>
<evidence type="ECO:0000256" key="8">
    <source>
        <dbReference type="ARBA" id="ARBA00023136"/>
    </source>
</evidence>
<dbReference type="SUPFAM" id="SSF90123">
    <property type="entry name" value="ABC transporter transmembrane region"/>
    <property type="match status" value="1"/>
</dbReference>
<dbReference type="CDD" id="cd03223">
    <property type="entry name" value="ABCD_peroxisomal_ALDP"/>
    <property type="match status" value="1"/>
</dbReference>
<dbReference type="InterPro" id="IPR001680">
    <property type="entry name" value="WD40_rpt"/>
</dbReference>
<keyword evidence="3 10" id="KW-0812">Transmembrane</keyword>
<evidence type="ECO:0000256" key="10">
    <source>
        <dbReference type="SAM" id="Phobius"/>
    </source>
</evidence>
<feature type="transmembrane region" description="Helical" evidence="10">
    <location>
        <begin position="1886"/>
        <end position="1909"/>
    </location>
</feature>
<evidence type="ECO:0000256" key="7">
    <source>
        <dbReference type="ARBA" id="ARBA00023117"/>
    </source>
</evidence>
<keyword evidence="4" id="KW-0547">Nucleotide-binding</keyword>
<dbReference type="PROSITE" id="PS00675">
    <property type="entry name" value="SIGMA54_INTERACT_1"/>
    <property type="match status" value="1"/>
</dbReference>
<keyword evidence="5" id="KW-0067">ATP-binding</keyword>
<feature type="domain" description="ABC transmembrane type-1" evidence="13">
    <location>
        <begin position="1890"/>
        <end position="2173"/>
    </location>
</feature>
<dbReference type="Pfam" id="PF00005">
    <property type="entry name" value="ABC_tran"/>
    <property type="match status" value="1"/>
</dbReference>
<evidence type="ECO:0000256" key="4">
    <source>
        <dbReference type="ARBA" id="ARBA00022741"/>
    </source>
</evidence>
<feature type="domain" description="ABC transporter" evidence="12">
    <location>
        <begin position="2283"/>
        <end position="2523"/>
    </location>
</feature>
<dbReference type="InterPro" id="IPR036427">
    <property type="entry name" value="Bromodomain-like_sf"/>
</dbReference>
<evidence type="ECO:0000256" key="1">
    <source>
        <dbReference type="ARBA" id="ARBA00008575"/>
    </source>
</evidence>
<dbReference type="InterPro" id="IPR001487">
    <property type="entry name" value="Bromodomain"/>
</dbReference>
<evidence type="ECO:0000313" key="14">
    <source>
        <dbReference type="EMBL" id="KAK6590507.1"/>
    </source>
</evidence>
<dbReference type="SMART" id="SM00382">
    <property type="entry name" value="AAA"/>
    <property type="match status" value="1"/>
</dbReference>
<evidence type="ECO:0000256" key="2">
    <source>
        <dbReference type="ARBA" id="ARBA00022448"/>
    </source>
</evidence>
<dbReference type="InterPro" id="IPR036640">
    <property type="entry name" value="ABC1_TM_sf"/>
</dbReference>
<dbReference type="SMART" id="SM00320">
    <property type="entry name" value="WD40"/>
    <property type="match status" value="4"/>
</dbReference>
<dbReference type="InterPro" id="IPR015943">
    <property type="entry name" value="WD40/YVTN_repeat-like_dom_sf"/>
</dbReference>
<dbReference type="InterPro" id="IPR011527">
    <property type="entry name" value="ABC1_TM_dom"/>
</dbReference>
<keyword evidence="15" id="KW-1185">Reference proteome</keyword>
<dbReference type="Pfam" id="PF06472">
    <property type="entry name" value="ABC_membrane_2"/>
    <property type="match status" value="1"/>
</dbReference>
<dbReference type="PROSITE" id="PS50014">
    <property type="entry name" value="BROMODOMAIN_2"/>
    <property type="match status" value="1"/>
</dbReference>
<dbReference type="InterPro" id="IPR025662">
    <property type="entry name" value="Sigma_54_int_dom_ATP-bd_1"/>
</dbReference>
<dbReference type="SUPFAM" id="SSF50978">
    <property type="entry name" value="WD40 repeat-like"/>
    <property type="match status" value="1"/>
</dbReference>
<feature type="transmembrane region" description="Helical" evidence="10">
    <location>
        <begin position="1929"/>
        <end position="1945"/>
    </location>
</feature>
<protein>
    <submittedName>
        <fullName evidence="14">FALZ protein</fullName>
    </submittedName>
</protein>
<dbReference type="Gene3D" id="1.20.1560.10">
    <property type="entry name" value="ABC transporter type 1, transmembrane domain"/>
    <property type="match status" value="1"/>
</dbReference>
<evidence type="ECO:0000256" key="6">
    <source>
        <dbReference type="ARBA" id="ARBA00022989"/>
    </source>
</evidence>
<dbReference type="Proteomes" id="UP001311799">
    <property type="component" value="Unassembled WGS sequence"/>
</dbReference>
<evidence type="ECO:0000259" key="13">
    <source>
        <dbReference type="PROSITE" id="PS50929"/>
    </source>
</evidence>
<dbReference type="InterPro" id="IPR036322">
    <property type="entry name" value="WD40_repeat_dom_sf"/>
</dbReference>
<evidence type="ECO:0000256" key="3">
    <source>
        <dbReference type="ARBA" id="ARBA00022692"/>
    </source>
</evidence>
<comment type="similarity">
    <text evidence="1">Belongs to the ABC transporter superfamily. ABCD family. Peroxisomal fatty acyl CoA transporter (TC 3.A.1.203) subfamily.</text>
</comment>
<evidence type="ECO:0000259" key="12">
    <source>
        <dbReference type="PROSITE" id="PS50893"/>
    </source>
</evidence>
<evidence type="ECO:0000256" key="5">
    <source>
        <dbReference type="ARBA" id="ARBA00022840"/>
    </source>
</evidence>
<dbReference type="Pfam" id="PF00439">
    <property type="entry name" value="Bromodomain"/>
    <property type="match status" value="1"/>
</dbReference>
<dbReference type="SUPFAM" id="SSF52540">
    <property type="entry name" value="P-loop containing nucleoside triphosphate hydrolases"/>
    <property type="match status" value="1"/>
</dbReference>
<dbReference type="PROSITE" id="PS00211">
    <property type="entry name" value="ABC_TRANSPORTER_1"/>
    <property type="match status" value="1"/>
</dbReference>
<dbReference type="InterPro" id="IPR017871">
    <property type="entry name" value="ABC_transporter-like_CS"/>
</dbReference>
<dbReference type="PRINTS" id="PR00503">
    <property type="entry name" value="BROMODOMAIN"/>
</dbReference>
<dbReference type="PANTHER" id="PTHR11384:SF59">
    <property type="entry name" value="LYSOSOMAL COBALAMIN TRANSPORTER ABCD4"/>
    <property type="match status" value="1"/>
</dbReference>